<dbReference type="InterPro" id="IPR058163">
    <property type="entry name" value="LysR-type_TF_proteobact-type"/>
</dbReference>
<dbReference type="InterPro" id="IPR005119">
    <property type="entry name" value="LysR_subst-bd"/>
</dbReference>
<dbReference type="Pfam" id="PF03466">
    <property type="entry name" value="LysR_substrate"/>
    <property type="match status" value="1"/>
</dbReference>
<accession>A0A248VUC0</accession>
<dbReference type="InterPro" id="IPR000847">
    <property type="entry name" value="LysR_HTH_N"/>
</dbReference>
<evidence type="ECO:0000256" key="3">
    <source>
        <dbReference type="ARBA" id="ARBA00023125"/>
    </source>
</evidence>
<dbReference type="InterPro" id="IPR036388">
    <property type="entry name" value="WH-like_DNA-bd_sf"/>
</dbReference>
<comment type="similarity">
    <text evidence="1">Belongs to the LysR transcriptional regulatory family.</text>
</comment>
<feature type="domain" description="HTH lysR-type" evidence="5">
    <location>
        <begin position="6"/>
        <end position="63"/>
    </location>
</feature>
<protein>
    <submittedName>
        <fullName evidence="6">LysR family transcriptional regulator</fullName>
    </submittedName>
</protein>
<dbReference type="Gene3D" id="1.10.10.10">
    <property type="entry name" value="Winged helix-like DNA-binding domain superfamily/Winged helix DNA-binding domain"/>
    <property type="match status" value="1"/>
</dbReference>
<keyword evidence="3" id="KW-0238">DNA-binding</keyword>
<reference evidence="6 7" key="1">
    <citation type="submission" date="2017-08" db="EMBL/GenBank/DDBJ databases">
        <title>Identification and genetic characteristics of simultaneous BTEX- and naphthalene-degrading Paraburkholderia sp. BN5 isolated from petroleum-contaminated soil.</title>
        <authorList>
            <person name="Lee Y."/>
            <person name="Jeon C.O."/>
        </authorList>
    </citation>
    <scope>NUCLEOTIDE SEQUENCE [LARGE SCALE GENOMIC DNA]</scope>
    <source>
        <strain evidence="6 7">BN5</strain>
    </source>
</reference>
<dbReference type="Proteomes" id="UP000215158">
    <property type="component" value="Chromosome 2"/>
</dbReference>
<dbReference type="InterPro" id="IPR036390">
    <property type="entry name" value="WH_DNA-bd_sf"/>
</dbReference>
<evidence type="ECO:0000313" key="7">
    <source>
        <dbReference type="Proteomes" id="UP000215158"/>
    </source>
</evidence>
<evidence type="ECO:0000256" key="4">
    <source>
        <dbReference type="ARBA" id="ARBA00023163"/>
    </source>
</evidence>
<dbReference type="SUPFAM" id="SSF46785">
    <property type="entry name" value="Winged helix' DNA-binding domain"/>
    <property type="match status" value="1"/>
</dbReference>
<dbReference type="AlphaFoldDB" id="A0A248VUC0"/>
<dbReference type="Gene3D" id="3.40.190.290">
    <property type="match status" value="1"/>
</dbReference>
<evidence type="ECO:0000313" key="6">
    <source>
        <dbReference type="EMBL" id="ASW01960.1"/>
    </source>
</evidence>
<evidence type="ECO:0000256" key="2">
    <source>
        <dbReference type="ARBA" id="ARBA00023015"/>
    </source>
</evidence>
<dbReference type="GO" id="GO:0043565">
    <property type="term" value="F:sequence-specific DNA binding"/>
    <property type="evidence" value="ECO:0007669"/>
    <property type="project" value="TreeGrafter"/>
</dbReference>
<dbReference type="PANTHER" id="PTHR30537:SF3">
    <property type="entry name" value="TRANSCRIPTIONAL REGULATORY PROTEIN"/>
    <property type="match status" value="1"/>
</dbReference>
<dbReference type="Pfam" id="PF00126">
    <property type="entry name" value="HTH_1"/>
    <property type="match status" value="1"/>
</dbReference>
<sequence>MAWAGMEWNDVRIFLAIAREGTLGRAAKQVGQTQPTIGRRLRMLEASVGQTLFQRTADGFVLTEEGAAVLAAAERMEDEAHAFERALAGKQQQLTGLLRISSSDWFGVHVLTPVVAEFLRANPLVSIELVTDSRRLNLARRDADLLFRITPFDEADVIQRKFIKMDYALYGPSNLVPPQRGDGAGYALLTMDSAFETLPDVKWLRQILPNAHVAFGSNNREAQARMCAERGGLAVLPCPLGDNTAGIERIDLGEAPPGRDVWFGYHRDLRRLGRLRAFLDLAIDRISNV</sequence>
<dbReference type="GO" id="GO:0006351">
    <property type="term" value="P:DNA-templated transcription"/>
    <property type="evidence" value="ECO:0007669"/>
    <property type="project" value="TreeGrafter"/>
</dbReference>
<keyword evidence="2" id="KW-0805">Transcription regulation</keyword>
<dbReference type="KEGG" id="parb:CJU94_27915"/>
<dbReference type="GO" id="GO:0003700">
    <property type="term" value="F:DNA-binding transcription factor activity"/>
    <property type="evidence" value="ECO:0007669"/>
    <property type="project" value="InterPro"/>
</dbReference>
<evidence type="ECO:0000256" key="1">
    <source>
        <dbReference type="ARBA" id="ARBA00009437"/>
    </source>
</evidence>
<dbReference type="PRINTS" id="PR00039">
    <property type="entry name" value="HTHLYSR"/>
</dbReference>
<organism evidence="6 7">
    <name type="scientific">Paraburkholderia aromaticivorans</name>
    <dbReference type="NCBI Taxonomy" id="2026199"/>
    <lineage>
        <taxon>Bacteria</taxon>
        <taxon>Pseudomonadati</taxon>
        <taxon>Pseudomonadota</taxon>
        <taxon>Betaproteobacteria</taxon>
        <taxon>Burkholderiales</taxon>
        <taxon>Burkholderiaceae</taxon>
        <taxon>Paraburkholderia</taxon>
    </lineage>
</organism>
<keyword evidence="4" id="KW-0804">Transcription</keyword>
<dbReference type="OrthoDB" id="9072091at2"/>
<keyword evidence="7" id="KW-1185">Reference proteome</keyword>
<dbReference type="SUPFAM" id="SSF53850">
    <property type="entry name" value="Periplasmic binding protein-like II"/>
    <property type="match status" value="1"/>
</dbReference>
<name>A0A248VUC0_9BURK</name>
<dbReference type="PANTHER" id="PTHR30537">
    <property type="entry name" value="HTH-TYPE TRANSCRIPTIONAL REGULATOR"/>
    <property type="match status" value="1"/>
</dbReference>
<dbReference type="EMBL" id="CP022990">
    <property type="protein sequence ID" value="ASW01960.1"/>
    <property type="molecule type" value="Genomic_DNA"/>
</dbReference>
<gene>
    <name evidence="6" type="ORF">CJU94_27915</name>
</gene>
<proteinExistence type="inferred from homology"/>
<dbReference type="PROSITE" id="PS50931">
    <property type="entry name" value="HTH_LYSR"/>
    <property type="match status" value="1"/>
</dbReference>
<evidence type="ECO:0000259" key="5">
    <source>
        <dbReference type="PROSITE" id="PS50931"/>
    </source>
</evidence>